<dbReference type="RefSeq" id="WP_186507340.1">
    <property type="nucleotide sequence ID" value="NZ_JACNEP010000010.1"/>
</dbReference>
<sequence length="1430" mass="164060">MGNYIQLNRTFSPVPNNKNSEYEENWSSFLGSSKHTEWCDVLKEFRCVILAEAGAGKTEELKQQALKLKAQGLPSFFIRIEDIDSDFENAFEVGSQEQFKQWLDNYDEAWFFLDSVDEARLNSPSAFKKAIDKFSKSITNAKHRAHIFVSSRPYAWRPSEDRKLMDDKLFLPKPAESNHELSDSDSNNDNSSLQVLTLRPLDSERIEQYCNARGIENVEILLYEINRLNLWSLAERPFDLESIIDKWKEDNALGSRLELLKHNINVKLTDQHSADRADTQTLTLEKAQHGARRLAASVVLTGHAGILIPGTTTSTKSISASEILNDWAPKDVRALLELGIFNDIVYDTVRFRHREIRELLAAEWFDSLLKAGADKNSIKALFFREQYGELVIAPTLRTVLSWLILFDNDFYQQAISIAPEIAVEGGDPAVLPLPTREQLLNDIVENIVSDEYNRGARDNTAIARIAAPDLTQKAIELINNYVDNDDAIFFLGRLAWQGKMIDSLHLFETIVLNGQRDIYARRASLRAIVSSGEQDYCTKILVSLNKIEKNFEHQLLSEFLDELPPTIVNAQQLLISINKLTLDTGKSDLYSVRRSLTEFIKKLSAKSSIEVFDCLLDGFVRLLNQEPFENARYCKLSKRYSWLTSSTALILEKIIEARCELALSQNAISILLSIPHLNSWRSAEYDDYKDNLQDLIPKWPELNDALYWASIKQTRTTLENKNMRLVDDWEIYCHGCFWLFDENSYKRLLNSLPTIEFTDDQLVVLSTVIRLYQQTGKPLRILNNLKTAVEGNSTLTSSLQASLGPRVLKKSDSQVRLEKSKKKHEIIELQKKEQRLEWIKSLRANPTRINNASGLKTGQLTNDVWWLYLEIEGDDFYQSRVRGAQWQDLIPEFGNEVAKEYKTAVQNFWRNFDVELQSEHTEYNNTIPAALNVAMAGLEIESRESPTFPHNLSPSELKQALRFLAKELNGFPSWLESLFKAYSAETIEAIKIEILWELEHTTSDQNIHYVLHDILYYAPWIHNAIAPIIFDWLIANPEKISKFPNYCVQIMVGGNLEQEHLVKLVKGEIHRSQSAKIKAQWFALWVDYQAEEAIPALDEWLENLSGDEAKINTELFVTHLVGNRRGRGRIKGIGTYITPEHLKKLYILAHMYISSDDDLNRAGEGVYTPELRDDAQDARNHLFSLLSGLPGKAAYLALKELVLEHPESRYRPWMAKQAFKRAESDGDIEPWNSGQVLQFEHQQLITPKTHKQLYELGVLRLNSLKTWLEHGNDSPWKTWQRADQENEIRNLVAGWLNQNCREQYTTAQEPELANSQRMDIWLTSNNVNAPVPIELKMLDKNWSGSDLCERLRNQLVGDYLRADGASCGIMLLISAKTNKSWRINNQTISLYQLRGALMNHWNSIAKYYPKVNAIEVIVIDLNLRSKVSDT</sequence>
<proteinExistence type="predicted"/>
<dbReference type="InterPro" id="IPR027417">
    <property type="entry name" value="P-loop_NTPase"/>
</dbReference>
<dbReference type="EMBL" id="JACNEP010000010">
    <property type="protein sequence ID" value="MBC3766817.1"/>
    <property type="molecule type" value="Genomic_DNA"/>
</dbReference>
<reference evidence="1" key="1">
    <citation type="journal article" date="2018" name="Int. J. Syst. Evol. Microbiol.">
        <title>Neptunicella marina gen. nov., sp. nov., isolated from surface seawater.</title>
        <authorList>
            <person name="Liu X."/>
            <person name="Lai Q."/>
            <person name="Du Y."/>
            <person name="Zhang X."/>
            <person name="Liu Z."/>
            <person name="Sun F."/>
            <person name="Shao Z."/>
        </authorList>
    </citation>
    <scope>NUCLEOTIDE SEQUENCE</scope>
    <source>
        <strain evidence="1">S27-2</strain>
    </source>
</reference>
<gene>
    <name evidence="1" type="ORF">H8B19_13100</name>
</gene>
<protein>
    <submittedName>
        <fullName evidence="1">Uncharacterized protein</fullName>
    </submittedName>
</protein>
<comment type="caution">
    <text evidence="1">The sequence shown here is derived from an EMBL/GenBank/DDBJ whole genome shotgun (WGS) entry which is preliminary data.</text>
</comment>
<accession>A0A8J6IVV6</accession>
<dbReference type="Proteomes" id="UP000601768">
    <property type="component" value="Unassembled WGS sequence"/>
</dbReference>
<organism evidence="1 2">
    <name type="scientific">Neptunicella marina</name>
    <dbReference type="NCBI Taxonomy" id="2125989"/>
    <lineage>
        <taxon>Bacteria</taxon>
        <taxon>Pseudomonadati</taxon>
        <taxon>Pseudomonadota</taxon>
        <taxon>Gammaproteobacteria</taxon>
        <taxon>Alteromonadales</taxon>
        <taxon>Alteromonadaceae</taxon>
        <taxon>Neptunicella</taxon>
    </lineage>
</organism>
<evidence type="ECO:0000313" key="2">
    <source>
        <dbReference type="Proteomes" id="UP000601768"/>
    </source>
</evidence>
<dbReference type="Gene3D" id="3.40.50.300">
    <property type="entry name" value="P-loop containing nucleotide triphosphate hydrolases"/>
    <property type="match status" value="1"/>
</dbReference>
<reference evidence="1" key="2">
    <citation type="submission" date="2020-08" db="EMBL/GenBank/DDBJ databases">
        <authorList>
            <person name="Lai Q."/>
        </authorList>
    </citation>
    <scope>NUCLEOTIDE SEQUENCE</scope>
    <source>
        <strain evidence="1">S27-2</strain>
    </source>
</reference>
<keyword evidence="2" id="KW-1185">Reference proteome</keyword>
<evidence type="ECO:0000313" key="1">
    <source>
        <dbReference type="EMBL" id="MBC3766817.1"/>
    </source>
</evidence>
<name>A0A8J6IVV6_9ALTE</name>